<evidence type="ECO:0000313" key="2">
    <source>
        <dbReference type="EMBL" id="MBW0460768.1"/>
    </source>
</evidence>
<keyword evidence="3" id="KW-1185">Reference proteome</keyword>
<name>A0A9Q3B8X2_9BASI</name>
<dbReference type="Gene3D" id="1.10.340.70">
    <property type="match status" value="1"/>
</dbReference>
<accession>A0A9Q3B8X2</accession>
<protein>
    <recommendedName>
        <fullName evidence="1">Integrase zinc-binding domain-containing protein</fullName>
    </recommendedName>
</protein>
<feature type="domain" description="Integrase zinc-binding" evidence="1">
    <location>
        <begin position="178"/>
        <end position="219"/>
    </location>
</feature>
<sequence length="219" mass="25822">MPFVIVGPKKLHYYLDEKVFDAITDCNHMKSLLNMKTPNRHMIIWQISIKEYGVNMTIVHKSGNIDKNADGLRRWSLENTPGNPALVPQEENNIERICVTDIGTELFNQVKESYKMGRNCNILNQLLIKHFKDPSLSSKLDEVWKKAYYEGRFNILDGIIYHRTKHTCVIALKDRVIISTILHEYHDSVVSEHLSPDRKLERVKYFSWWPNWRNYVAEY</sequence>
<dbReference type="Pfam" id="PF17921">
    <property type="entry name" value="Integrase_H2C2"/>
    <property type="match status" value="1"/>
</dbReference>
<gene>
    <name evidence="2" type="ORF">O181_000483</name>
</gene>
<dbReference type="InterPro" id="IPR041588">
    <property type="entry name" value="Integrase_H2C2"/>
</dbReference>
<organism evidence="2 3">
    <name type="scientific">Austropuccinia psidii MF-1</name>
    <dbReference type="NCBI Taxonomy" id="1389203"/>
    <lineage>
        <taxon>Eukaryota</taxon>
        <taxon>Fungi</taxon>
        <taxon>Dikarya</taxon>
        <taxon>Basidiomycota</taxon>
        <taxon>Pucciniomycotina</taxon>
        <taxon>Pucciniomycetes</taxon>
        <taxon>Pucciniales</taxon>
        <taxon>Sphaerophragmiaceae</taxon>
        <taxon>Austropuccinia</taxon>
    </lineage>
</organism>
<comment type="caution">
    <text evidence="2">The sequence shown here is derived from an EMBL/GenBank/DDBJ whole genome shotgun (WGS) entry which is preliminary data.</text>
</comment>
<dbReference type="AlphaFoldDB" id="A0A9Q3B8X2"/>
<evidence type="ECO:0000313" key="3">
    <source>
        <dbReference type="Proteomes" id="UP000765509"/>
    </source>
</evidence>
<dbReference type="Proteomes" id="UP000765509">
    <property type="component" value="Unassembled WGS sequence"/>
</dbReference>
<proteinExistence type="predicted"/>
<reference evidence="2" key="1">
    <citation type="submission" date="2021-03" db="EMBL/GenBank/DDBJ databases">
        <title>Draft genome sequence of rust myrtle Austropuccinia psidii MF-1, a brazilian biotype.</title>
        <authorList>
            <person name="Quecine M.C."/>
            <person name="Pachon D.M.R."/>
            <person name="Bonatelli M.L."/>
            <person name="Correr F.H."/>
            <person name="Franceschini L.M."/>
            <person name="Leite T.F."/>
            <person name="Margarido G.R.A."/>
            <person name="Almeida C.A."/>
            <person name="Ferrarezi J.A."/>
            <person name="Labate C.A."/>
        </authorList>
    </citation>
    <scope>NUCLEOTIDE SEQUENCE</scope>
    <source>
        <strain evidence="2">MF-1</strain>
    </source>
</reference>
<evidence type="ECO:0000259" key="1">
    <source>
        <dbReference type="Pfam" id="PF17921"/>
    </source>
</evidence>
<dbReference type="EMBL" id="AVOT02000056">
    <property type="protein sequence ID" value="MBW0460768.1"/>
    <property type="molecule type" value="Genomic_DNA"/>
</dbReference>